<gene>
    <name evidence="2" type="ORF">DKG75_17585</name>
</gene>
<sequence>MVKRIAETFGAPEATVTLHDRNLADAGLRTKGGRGRSAAKMSATDVANLLVAVAGSSMVKNAVQTVEDYSGLPSRGGEVSIRNDARSDSNDGNPPSSWGLSAFPIPALQKLPASHSFRDAIVALIEAAADGSLREAVDNLPVEQVGTNRIPNYWGIDVILWGPYPQAAIRIYCKCFSEEHHYSVIPTEMDELMKWSKEMEADRNNHGDLRQIREFSSKTILAMGDLLKS</sequence>
<reference evidence="3" key="1">
    <citation type="submission" date="2018-05" db="EMBL/GenBank/DDBJ databases">
        <title>Zavarzinia sp. HR-AS.</title>
        <authorList>
            <person name="Lee Y."/>
            <person name="Jeon C.O."/>
        </authorList>
    </citation>
    <scope>NUCLEOTIDE SEQUENCE [LARGE SCALE GENOMIC DNA]</scope>
    <source>
        <strain evidence="3">DSM 1231</strain>
    </source>
</reference>
<evidence type="ECO:0000313" key="2">
    <source>
        <dbReference type="EMBL" id="PWR18794.1"/>
    </source>
</evidence>
<proteinExistence type="predicted"/>
<evidence type="ECO:0000256" key="1">
    <source>
        <dbReference type="SAM" id="MobiDB-lite"/>
    </source>
</evidence>
<organism evidence="2 3">
    <name type="scientific">Zavarzinia compransoris</name>
    <dbReference type="NCBI Taxonomy" id="1264899"/>
    <lineage>
        <taxon>Bacteria</taxon>
        <taxon>Pseudomonadati</taxon>
        <taxon>Pseudomonadota</taxon>
        <taxon>Alphaproteobacteria</taxon>
        <taxon>Rhodospirillales</taxon>
        <taxon>Zavarziniaceae</taxon>
        <taxon>Zavarzinia</taxon>
    </lineage>
</organism>
<dbReference type="EMBL" id="QGLF01000005">
    <property type="protein sequence ID" value="PWR18794.1"/>
    <property type="molecule type" value="Genomic_DNA"/>
</dbReference>
<name>A0A317DWR5_9PROT</name>
<accession>A0A317DWR5</accession>
<dbReference type="Proteomes" id="UP000246077">
    <property type="component" value="Unassembled WGS sequence"/>
</dbReference>
<evidence type="ECO:0000313" key="3">
    <source>
        <dbReference type="Proteomes" id="UP000246077"/>
    </source>
</evidence>
<protein>
    <submittedName>
        <fullName evidence="2">Uncharacterized protein</fullName>
    </submittedName>
</protein>
<feature type="region of interest" description="Disordered" evidence="1">
    <location>
        <begin position="72"/>
        <end position="95"/>
    </location>
</feature>
<comment type="caution">
    <text evidence="2">The sequence shown here is derived from an EMBL/GenBank/DDBJ whole genome shotgun (WGS) entry which is preliminary data.</text>
</comment>
<dbReference type="AlphaFoldDB" id="A0A317DWR5"/>
<keyword evidence="3" id="KW-1185">Reference proteome</keyword>